<dbReference type="Pfam" id="PF01370">
    <property type="entry name" value="Epimerase"/>
    <property type="match status" value="1"/>
</dbReference>
<feature type="site" description="Important for catalytic activity" evidence="9">
    <location>
        <position position="116"/>
    </location>
</feature>
<comment type="catalytic activity">
    <reaction evidence="8 9">
        <text>GDP-beta-L-fucose + NADP(+) = GDP-4-dehydro-alpha-D-rhamnose + NADPH + H(+)</text>
        <dbReference type="Rhea" id="RHEA:18885"/>
        <dbReference type="ChEBI" id="CHEBI:15378"/>
        <dbReference type="ChEBI" id="CHEBI:57273"/>
        <dbReference type="ChEBI" id="CHEBI:57783"/>
        <dbReference type="ChEBI" id="CHEBI:57964"/>
        <dbReference type="ChEBI" id="CHEBI:58349"/>
        <dbReference type="EC" id="1.1.1.271"/>
    </reaction>
</comment>
<dbReference type="Gene3D" id="3.40.50.720">
    <property type="entry name" value="NAD(P)-binding Rossmann-like Domain"/>
    <property type="match status" value="1"/>
</dbReference>
<feature type="binding site" evidence="9">
    <location>
        <position position="216"/>
    </location>
    <ligand>
        <name>substrate</name>
    </ligand>
</feature>
<dbReference type="CDD" id="cd05239">
    <property type="entry name" value="GDP_FS_SDR_e"/>
    <property type="match status" value="1"/>
</dbReference>
<sequence>MTGASTYDLTGKRVFVAGHRGMVGSAVVRRLASENCTVLTADRRELDLTKEEPTLRWLAANRPDVVIHAAAKVGGIAANNNFPVDFLCDNLALELSVIRASHAVGVRRLLFLGSSCIYPKHAKQPIAESELLTGPLEPTNEWYAIAKIAGLKMCQAFRRQYGDDFISVMPTNLYGRGDNYHPDHSHVPAALIRRFHEAKLAKAPTVTVWGTGTPLREFLNVEDFADACVFLLKNYSSDLPINVGSGDELSIADFARTVAEVVGYQGELAFDTSKPDGTPRKLLDSSRIRGLGWRPNVALRAGLAAAYADFLKGSGRHLEVSATR</sequence>
<dbReference type="GO" id="GO:0042351">
    <property type="term" value="P:'de novo' GDP-L-fucose biosynthetic process"/>
    <property type="evidence" value="ECO:0007669"/>
    <property type="project" value="UniProtKB-UniRule"/>
</dbReference>
<evidence type="ECO:0000256" key="2">
    <source>
        <dbReference type="ARBA" id="ARBA00005959"/>
    </source>
</evidence>
<dbReference type="GO" id="GO:0050577">
    <property type="term" value="F:GDP-L-fucose synthase activity"/>
    <property type="evidence" value="ECO:0007669"/>
    <property type="project" value="UniProtKB-UniRule"/>
</dbReference>
<dbReference type="PANTHER" id="PTHR43238">
    <property type="entry name" value="GDP-L-FUCOSE SYNTHASE"/>
    <property type="match status" value="1"/>
</dbReference>
<dbReference type="InterPro" id="IPR036291">
    <property type="entry name" value="NAD(P)-bd_dom_sf"/>
</dbReference>
<evidence type="ECO:0000313" key="11">
    <source>
        <dbReference type="EMBL" id="SCB26838.1"/>
    </source>
</evidence>
<evidence type="ECO:0000313" key="12">
    <source>
        <dbReference type="Proteomes" id="UP000199184"/>
    </source>
</evidence>
<dbReference type="InterPro" id="IPR001509">
    <property type="entry name" value="Epimerase_deHydtase"/>
</dbReference>
<evidence type="ECO:0000256" key="6">
    <source>
        <dbReference type="ARBA" id="ARBA00023235"/>
    </source>
</evidence>
<dbReference type="HAMAP" id="MF_00956">
    <property type="entry name" value="GDP_fucose_synth"/>
    <property type="match status" value="1"/>
</dbReference>
<feature type="binding site" evidence="9">
    <location>
        <begin position="18"/>
        <end position="24"/>
    </location>
    <ligand>
        <name>NADP(+)</name>
        <dbReference type="ChEBI" id="CHEBI:58349"/>
    </ligand>
</feature>
<keyword evidence="5 9" id="KW-0560">Oxidoreductase</keyword>
<evidence type="ECO:0000256" key="1">
    <source>
        <dbReference type="ARBA" id="ARBA00004883"/>
    </source>
</evidence>
<comment type="similarity">
    <text evidence="2 9">Belongs to the NAD(P)-dependent epimerase/dehydratase family. Fucose synthase subfamily.</text>
</comment>
<keyword evidence="7 9" id="KW-0511">Multifunctional enzyme</keyword>
<accession>A0A1C3VGP0</accession>
<dbReference type="InterPro" id="IPR028614">
    <property type="entry name" value="GDP_fucose/colitose_synth"/>
</dbReference>
<protein>
    <recommendedName>
        <fullName evidence="3 9">GDP-L-fucose synthase</fullName>
        <ecNumber evidence="3 9">1.1.1.271</ecNumber>
    </recommendedName>
    <alternativeName>
        <fullName evidence="9">GDP-4-keto-6-deoxy-D-mannose-3,5-epimerase-4-reductase</fullName>
    </alternativeName>
</protein>
<reference evidence="12" key="1">
    <citation type="submission" date="2016-08" db="EMBL/GenBank/DDBJ databases">
        <authorList>
            <person name="Varghese N."/>
            <person name="Submissions Spin"/>
        </authorList>
    </citation>
    <scope>NUCLEOTIDE SEQUENCE [LARGE SCALE GENOMIC DNA]</scope>
    <source>
        <strain evidence="12">ERR11</strain>
    </source>
</reference>
<gene>
    <name evidence="9" type="primary">fcl</name>
    <name evidence="11" type="ORF">GA0061098_1004196</name>
</gene>
<dbReference type="AlphaFoldDB" id="A0A1C3VGP0"/>
<name>A0A1C3VGP0_9BRAD</name>
<dbReference type="Proteomes" id="UP000199184">
    <property type="component" value="Unassembled WGS sequence"/>
</dbReference>
<dbReference type="UniPathway" id="UPA00128">
    <property type="reaction ID" value="UER00191"/>
</dbReference>
<feature type="binding site" evidence="9">
    <location>
        <begin position="170"/>
        <end position="173"/>
    </location>
    <ligand>
        <name>NADP(+)</name>
        <dbReference type="ChEBI" id="CHEBI:58349"/>
    </ligand>
</feature>
<dbReference type="GO" id="GO:0016853">
    <property type="term" value="F:isomerase activity"/>
    <property type="evidence" value="ECO:0007669"/>
    <property type="project" value="UniProtKB-KW"/>
</dbReference>
<evidence type="ECO:0000256" key="4">
    <source>
        <dbReference type="ARBA" id="ARBA00022857"/>
    </source>
</evidence>
<evidence type="ECO:0000256" key="8">
    <source>
        <dbReference type="ARBA" id="ARBA00051935"/>
    </source>
</evidence>
<feature type="binding site" evidence="9">
    <location>
        <position position="147"/>
    </location>
    <ligand>
        <name>NADP(+)</name>
        <dbReference type="ChEBI" id="CHEBI:58349"/>
    </ligand>
</feature>
<keyword evidence="12" id="KW-1185">Reference proteome</keyword>
<comment type="pathway">
    <text evidence="1 9">Nucleotide-sugar biosynthesis; GDP-L-fucose biosynthesis via de novo pathway; GDP-L-fucose from GDP-alpha-D-mannose: step 2/2.</text>
</comment>
<evidence type="ECO:0000256" key="9">
    <source>
        <dbReference type="HAMAP-Rule" id="MF_00956"/>
    </source>
</evidence>
<feature type="active site" description="Proton donor/acceptor" evidence="9">
    <location>
        <position position="143"/>
    </location>
</feature>
<dbReference type="RefSeq" id="WP_091956197.1">
    <property type="nucleotide sequence ID" value="NZ_FMAI01000004.1"/>
</dbReference>
<keyword evidence="4 9" id="KW-0521">NADP</keyword>
<evidence type="ECO:0000256" key="7">
    <source>
        <dbReference type="ARBA" id="ARBA00023268"/>
    </source>
</evidence>
<dbReference type="EC" id="1.1.1.271" evidence="3 9"/>
<dbReference type="FunFam" id="3.40.50.720:FF:000101">
    <property type="entry name" value="GDP-L-fucose synthase"/>
    <property type="match status" value="1"/>
</dbReference>
<feature type="binding site" evidence="9">
    <location>
        <position position="186"/>
    </location>
    <ligand>
        <name>NADP(+)</name>
        <dbReference type="ChEBI" id="CHEBI:58349"/>
    </ligand>
</feature>
<dbReference type="PANTHER" id="PTHR43238:SF1">
    <property type="entry name" value="GDP-L-FUCOSE SYNTHASE"/>
    <property type="match status" value="1"/>
</dbReference>
<keyword evidence="6 9" id="KW-0413">Isomerase</keyword>
<organism evidence="11 12">
    <name type="scientific">Bradyrhizobium shewense</name>
    <dbReference type="NCBI Taxonomy" id="1761772"/>
    <lineage>
        <taxon>Bacteria</taxon>
        <taxon>Pseudomonadati</taxon>
        <taxon>Pseudomonadota</taxon>
        <taxon>Alphaproteobacteria</taxon>
        <taxon>Hyphomicrobiales</taxon>
        <taxon>Nitrobacteraceae</taxon>
        <taxon>Bradyrhizobium</taxon>
    </lineage>
</organism>
<feature type="binding site" evidence="9">
    <location>
        <begin position="112"/>
        <end position="115"/>
    </location>
    <ligand>
        <name>NADP(+)</name>
        <dbReference type="ChEBI" id="CHEBI:58349"/>
    </ligand>
</feature>
<feature type="domain" description="NAD-dependent epimerase/dehydratase" evidence="10">
    <location>
        <begin position="14"/>
        <end position="244"/>
    </location>
</feature>
<feature type="site" description="Important for catalytic activity" evidence="9">
    <location>
        <position position="114"/>
    </location>
</feature>
<dbReference type="EMBL" id="FMAI01000004">
    <property type="protein sequence ID" value="SCB26838.1"/>
    <property type="molecule type" value="Genomic_DNA"/>
</dbReference>
<dbReference type="GO" id="GO:0070401">
    <property type="term" value="F:NADP+ binding"/>
    <property type="evidence" value="ECO:0007669"/>
    <property type="project" value="UniProtKB-UniRule"/>
</dbReference>
<evidence type="ECO:0000256" key="5">
    <source>
        <dbReference type="ARBA" id="ARBA00023002"/>
    </source>
</evidence>
<dbReference type="Gene3D" id="3.90.25.10">
    <property type="entry name" value="UDP-galactose 4-epimerase, domain 1"/>
    <property type="match status" value="1"/>
</dbReference>
<feature type="binding site" evidence="9">
    <location>
        <position position="209"/>
    </location>
    <ligand>
        <name>substrate</name>
    </ligand>
</feature>
<proteinExistence type="inferred from homology"/>
<feature type="binding site" evidence="9">
    <location>
        <position position="194"/>
    </location>
    <ligand>
        <name>substrate</name>
    </ligand>
</feature>
<dbReference type="SUPFAM" id="SSF51735">
    <property type="entry name" value="NAD(P)-binding Rossmann-fold domains"/>
    <property type="match status" value="1"/>
</dbReference>
<evidence type="ECO:0000256" key="3">
    <source>
        <dbReference type="ARBA" id="ARBA00012371"/>
    </source>
</evidence>
<evidence type="ECO:0000259" key="10">
    <source>
        <dbReference type="Pfam" id="PF01370"/>
    </source>
</evidence>
<comment type="function">
    <text evidence="9">Catalyzes the two-step NADP-dependent conversion of GDP-4-dehydro-6-deoxy-D-mannose to GDP-fucose, involving an epimerase and a reductase reaction.</text>
</comment>
<feature type="binding site" evidence="9">
    <location>
        <position position="276"/>
    </location>
    <ligand>
        <name>substrate</name>
    </ligand>
</feature>